<dbReference type="Proteomes" id="UP000789901">
    <property type="component" value="Unassembled WGS sequence"/>
</dbReference>
<feature type="non-terminal residue" evidence="1">
    <location>
        <position position="59"/>
    </location>
</feature>
<accession>A0ABN7WS59</accession>
<feature type="non-terminal residue" evidence="1">
    <location>
        <position position="1"/>
    </location>
</feature>
<evidence type="ECO:0000313" key="1">
    <source>
        <dbReference type="EMBL" id="CAG8838372.1"/>
    </source>
</evidence>
<organism evidence="1 2">
    <name type="scientific">Gigaspora margarita</name>
    <dbReference type="NCBI Taxonomy" id="4874"/>
    <lineage>
        <taxon>Eukaryota</taxon>
        <taxon>Fungi</taxon>
        <taxon>Fungi incertae sedis</taxon>
        <taxon>Mucoromycota</taxon>
        <taxon>Glomeromycotina</taxon>
        <taxon>Glomeromycetes</taxon>
        <taxon>Diversisporales</taxon>
        <taxon>Gigasporaceae</taxon>
        <taxon>Gigaspora</taxon>
    </lineage>
</organism>
<name>A0ABN7WS59_GIGMA</name>
<evidence type="ECO:0000313" key="2">
    <source>
        <dbReference type="Proteomes" id="UP000789901"/>
    </source>
</evidence>
<reference evidence="1 2" key="1">
    <citation type="submission" date="2021-06" db="EMBL/GenBank/DDBJ databases">
        <authorList>
            <person name="Kallberg Y."/>
            <person name="Tangrot J."/>
            <person name="Rosling A."/>
        </authorList>
    </citation>
    <scope>NUCLEOTIDE SEQUENCE [LARGE SCALE GENOMIC DNA]</scope>
    <source>
        <strain evidence="1 2">120-4 pot B 10/14</strain>
    </source>
</reference>
<keyword evidence="2" id="KW-1185">Reference proteome</keyword>
<protein>
    <submittedName>
        <fullName evidence="1">13424_t:CDS:1</fullName>
    </submittedName>
</protein>
<sequence length="59" mass="6823">LISASHKIIAFNRKKQIDAESAAFNFHTKKVLVYSIEGKIIKEVYKFPYPMQLLIIKEA</sequence>
<proteinExistence type="predicted"/>
<gene>
    <name evidence="1" type="ORF">GMARGA_LOCUS33945</name>
</gene>
<dbReference type="EMBL" id="CAJVQB010057906">
    <property type="protein sequence ID" value="CAG8838372.1"/>
    <property type="molecule type" value="Genomic_DNA"/>
</dbReference>
<comment type="caution">
    <text evidence="1">The sequence shown here is derived from an EMBL/GenBank/DDBJ whole genome shotgun (WGS) entry which is preliminary data.</text>
</comment>